<comment type="similarity">
    <text evidence="1">Belongs to the CCM1 family.</text>
</comment>
<dbReference type="PANTHER" id="PTHR47447:SF17">
    <property type="entry name" value="OS12G0638900 PROTEIN"/>
    <property type="match status" value="1"/>
</dbReference>
<keyword evidence="2" id="KW-0677">Repeat</keyword>
<comment type="function">
    <text evidence="3">Regulates mitochondrial small subunit maturation by controlling 15S rRNA 5'-end processing. Localizes to the 5' precursor of the 15S rRNA in a position that is subsequently occupied by mS47 in the mature yeast mtSSU. Uses structure and sequence-specific RNA recognition, binding to a single-stranded region of the precursor and specifically recognizing bases -6 to -1. The exchange of Ccm1 for mS47 is coupled to the irreversible removal of precursor rRNA that is accompanied by conformational changes of the mitoribosomal proteins uS5m and mS26. These conformational changes signal completion of 5'-end rRNA processing through protection of the mature 5'-end of the 15S rRNA and stabilization of mS47. The removal of the 5' precursor together with the dissociation of Ccm1 may be catalyzed by the 5'-3' exoribonuclease Pet127. Involved in the specific removal of group I introns in mitochondrial encoded transcripts.</text>
</comment>
<evidence type="ECO:0000256" key="5">
    <source>
        <dbReference type="PROSITE-ProRule" id="PRU00708"/>
    </source>
</evidence>
<dbReference type="EMBL" id="LK056680">
    <property type="protein sequence ID" value="CDU24728.1"/>
    <property type="molecule type" value="Genomic_DNA"/>
</dbReference>
<reference evidence="8" key="1">
    <citation type="submission" date="2014-06" db="EMBL/GenBank/DDBJ databases">
        <authorList>
            <person name="Ju J."/>
            <person name="Zhang J."/>
        </authorList>
    </citation>
    <scope>NUCLEOTIDE SEQUENCE</scope>
    <source>
        <strain evidence="8">SscI8</strain>
    </source>
</reference>
<feature type="region of interest" description="Disordered" evidence="7">
    <location>
        <begin position="681"/>
        <end position="734"/>
    </location>
</feature>
<feature type="compositionally biased region" description="Low complexity" evidence="7">
    <location>
        <begin position="241"/>
        <end position="251"/>
    </location>
</feature>
<dbReference type="PROSITE" id="PS51375">
    <property type="entry name" value="PPR"/>
    <property type="match status" value="2"/>
</dbReference>
<keyword evidence="6" id="KW-0175">Coiled coil</keyword>
<evidence type="ECO:0000256" key="3">
    <source>
        <dbReference type="ARBA" id="ARBA00044493"/>
    </source>
</evidence>
<feature type="region of interest" description="Disordered" evidence="7">
    <location>
        <begin position="235"/>
        <end position="256"/>
    </location>
</feature>
<feature type="compositionally biased region" description="Low complexity" evidence="7">
    <location>
        <begin position="952"/>
        <end position="961"/>
    </location>
</feature>
<dbReference type="Gene3D" id="1.25.40.10">
    <property type="entry name" value="Tetratricopeptide repeat domain"/>
    <property type="match status" value="2"/>
</dbReference>
<gene>
    <name evidence="8" type="ORF">SPSC_04561</name>
</gene>
<evidence type="ECO:0000313" key="8">
    <source>
        <dbReference type="EMBL" id="CDU24728.1"/>
    </source>
</evidence>
<evidence type="ECO:0000256" key="2">
    <source>
        <dbReference type="ARBA" id="ARBA00022737"/>
    </source>
</evidence>
<comment type="subunit">
    <text evidence="4">Binds to mitochondrial small subunit 15S rRNA.</text>
</comment>
<protein>
    <submittedName>
        <fullName evidence="8">Uncharacterized protein</fullName>
    </submittedName>
</protein>
<organism evidence="8">
    <name type="scientific">Sporisorium scitamineum</name>
    <dbReference type="NCBI Taxonomy" id="49012"/>
    <lineage>
        <taxon>Eukaryota</taxon>
        <taxon>Fungi</taxon>
        <taxon>Dikarya</taxon>
        <taxon>Basidiomycota</taxon>
        <taxon>Ustilaginomycotina</taxon>
        <taxon>Ustilaginomycetes</taxon>
        <taxon>Ustilaginales</taxon>
        <taxon>Ustilaginaceae</taxon>
        <taxon>Sporisorium</taxon>
    </lineage>
</organism>
<dbReference type="PANTHER" id="PTHR47447">
    <property type="entry name" value="OS03G0856100 PROTEIN"/>
    <property type="match status" value="1"/>
</dbReference>
<feature type="region of interest" description="Disordered" evidence="7">
    <location>
        <begin position="936"/>
        <end position="970"/>
    </location>
</feature>
<feature type="compositionally biased region" description="Low complexity" evidence="7">
    <location>
        <begin position="691"/>
        <end position="707"/>
    </location>
</feature>
<dbReference type="Pfam" id="PF01535">
    <property type="entry name" value="PPR"/>
    <property type="match status" value="1"/>
</dbReference>
<feature type="repeat" description="PPR" evidence="5">
    <location>
        <begin position="552"/>
        <end position="583"/>
    </location>
</feature>
<evidence type="ECO:0000256" key="6">
    <source>
        <dbReference type="SAM" id="Coils"/>
    </source>
</evidence>
<dbReference type="OrthoDB" id="2018246at2759"/>
<accession>A0A127ZF28</accession>
<proteinExistence type="inferred from homology"/>
<dbReference type="AlphaFoldDB" id="A0A127ZF28"/>
<feature type="coiled-coil region" evidence="6">
    <location>
        <begin position="17"/>
        <end position="44"/>
    </location>
</feature>
<name>A0A127ZF28_9BASI</name>
<evidence type="ECO:0000256" key="7">
    <source>
        <dbReference type="SAM" id="MobiDB-lite"/>
    </source>
</evidence>
<sequence length="1069" mass="118356">MARTGPRGERLTRAQKERLLKQELKGLGHQLEKLEKKAKADEATQDLPELDDHTLEELYQALMLPPPPTAEEARLARLEGGRREKSLEWDGRGRKRLERLSEVAALPPTKAEERRMRASMDLKQRLIDAREKGKMLLPPSASSVRRVEQVPVEQAMEAEEAAVEEEMDMAALPYAERQEIRLQQLFARLALVHNSSEPTASATASESDAESLHDIKSNLAHRIAKILQEHHYELQSTDQSATEATTNEAAEPLPPFPEVRLDARAPALETVHADPDASTNVVAAAEPRGDLVTRAESMINDLSSPESRTFMLDSIEKLVRSASPPSTTTTSDSPTSTTTLPLGVATIEEWTALAVASAKANDTATLSRTMSLMRAAGYHPAPLSLYNDVMDVFATQGQVSLCQEWIAQMSQLGLEPDDHTYHSLTKAYVNTAQFLPAIELLNSLETAARPASMATYTLIIDRLLDPLPSPSREERPELQALAWNLFYHMRLHAHPIPDAPLYALMIRACARGVPQPHDIDDPTQRSRVKISDAERALDLFREMTTRYAVRPNAEVYNALILACSRRKDFYLEAFRLLREMVELEQGHLGAEGEAGLRFAPDRWTFNALLQGCARNRDLARARWVLAEMIRTTLPLFDGEVRGRMGREEVVELLAKRPNEESMCHVFHTYASYVAPVKREQLRKQTRTGNEASPTTTTTTADPTSATAPPTPTSPPAQQPSDLTSTPSEEDRTTPEEAAQIFSALVPQTPSDLVSESRSLFARIIADQPTSNVEGPLGAVHPGIRLVNAYLTVLAAHLPVHQRAAVLQSTLSPVEGEQEGQQEGSLEHALFAKLGLKANEHSFRIILESLSDASASHHQVVQAVWERFTRFMSYPNSAERAETSTLIPTNKASKNQAVDAVQVTKCWSAYIHYHAKHSLDTAMTLLRHFVELYPPLLPTTSTNGKNRKRTQKKAQQATRAKAPLLDLSPLPIPTKSLQTLIALQTSPTSSNATPPPPPHPPPPRRRRETVEGNPSSTPAAPAAAAQPTLSFLDVQLLHHRLVRYGRTKDLAFLSWGLHRYAAARRLVETA</sequence>
<feature type="region of interest" description="Disordered" evidence="7">
    <location>
        <begin position="984"/>
        <end position="1023"/>
    </location>
</feature>
<evidence type="ECO:0000256" key="1">
    <source>
        <dbReference type="ARBA" id="ARBA00006192"/>
    </source>
</evidence>
<feature type="repeat" description="PPR" evidence="5">
    <location>
        <begin position="601"/>
        <end position="635"/>
    </location>
</feature>
<dbReference type="InterPro" id="IPR011990">
    <property type="entry name" value="TPR-like_helical_dom_sf"/>
</dbReference>
<feature type="compositionally biased region" description="Pro residues" evidence="7">
    <location>
        <begin position="708"/>
        <end position="717"/>
    </location>
</feature>
<dbReference type="InterPro" id="IPR002885">
    <property type="entry name" value="PPR_rpt"/>
</dbReference>
<evidence type="ECO:0000256" key="4">
    <source>
        <dbReference type="ARBA" id="ARBA00044511"/>
    </source>
</evidence>